<dbReference type="EMBL" id="CP020991">
    <property type="protein sequence ID" value="AUO18820.1"/>
    <property type="molecule type" value="Genomic_DNA"/>
</dbReference>
<keyword evidence="2" id="KW-1185">Reference proteome</keyword>
<gene>
    <name evidence="1" type="ORF">B9O19_00637</name>
</gene>
<evidence type="ECO:0000313" key="1">
    <source>
        <dbReference type="EMBL" id="AUO18820.1"/>
    </source>
</evidence>
<sequence length="157" mass="18160">MEVVKIILESESTSYVNASTAEAIKDTLQSKFENIQVSLNLEDIDNSKEHFIVEQFISSLSKDRKKVYIKNELFLIQYFLPEGTADRNQKYIQTGDSLYEYLENIPFSNSVLHGNSMHYKISDGKLVFSIMYTQRLVLQETSSPLMGKLYQKDNIRV</sequence>
<proteinExistence type="predicted"/>
<organism evidence="1 2">
    <name type="scientific">Monoglobus pectinilyticus</name>
    <dbReference type="NCBI Taxonomy" id="1981510"/>
    <lineage>
        <taxon>Bacteria</taxon>
        <taxon>Bacillati</taxon>
        <taxon>Bacillota</taxon>
        <taxon>Clostridia</taxon>
        <taxon>Monoglobales</taxon>
        <taxon>Monoglobaceae</taxon>
        <taxon>Monoglobus</taxon>
    </lineage>
</organism>
<evidence type="ECO:0000313" key="2">
    <source>
        <dbReference type="Proteomes" id="UP000235589"/>
    </source>
</evidence>
<dbReference type="Pfam" id="PF20765">
    <property type="entry name" value="Phage_tail_terminator_8"/>
    <property type="match status" value="1"/>
</dbReference>
<name>A0A2K9P0N9_9FIRM</name>
<protein>
    <submittedName>
        <fullName evidence="1">Phage protein</fullName>
    </submittedName>
</protein>
<dbReference type="Proteomes" id="UP000235589">
    <property type="component" value="Chromosome"/>
</dbReference>
<dbReference type="InterPro" id="IPR049254">
    <property type="entry name" value="Phage_tail_terminator"/>
</dbReference>
<accession>A0A2K9P0N9</accession>
<dbReference type="AlphaFoldDB" id="A0A2K9P0N9"/>
<reference evidence="1 2" key="1">
    <citation type="submission" date="2017-04" db="EMBL/GenBank/DDBJ databases">
        <title>Monoglobus pectinilyticus 14 draft genome.</title>
        <authorList>
            <person name="Kim C."/>
            <person name="Rosendale D.I."/>
            <person name="Kelly W.J."/>
            <person name="Tannock G.W."/>
            <person name="Patchett M.L."/>
            <person name="Jordens J.Z."/>
        </authorList>
    </citation>
    <scope>NUCLEOTIDE SEQUENCE [LARGE SCALE GENOMIC DNA]</scope>
    <source>
        <strain evidence="1 2">14</strain>
    </source>
</reference>
<dbReference type="KEGG" id="mpec:B9O19_00637"/>